<gene>
    <name evidence="2" type="ORF">CF651_11795</name>
</gene>
<dbReference type="Proteomes" id="UP000215509">
    <property type="component" value="Unassembled WGS sequence"/>
</dbReference>
<sequence length="110" mass="12989">MTHSALSQSHNSYPNPAQQKLEQLLDPAHPLCKEDVVWILEFIKKKVAEEDPRLADLSQPRLMQNFRYFAEISLMLIHRRSGFEFEADRLRDWIYEASFGLQPRKPHGKR</sequence>
<dbReference type="EMBL" id="NMQW01000017">
    <property type="protein sequence ID" value="OXM85910.1"/>
    <property type="molecule type" value="Genomic_DNA"/>
</dbReference>
<evidence type="ECO:0000256" key="1">
    <source>
        <dbReference type="SAM" id="MobiDB-lite"/>
    </source>
</evidence>
<evidence type="ECO:0000313" key="3">
    <source>
        <dbReference type="Proteomes" id="UP000215509"/>
    </source>
</evidence>
<accession>A0A229UR89</accession>
<name>A0A229UR89_9BACL</name>
<protein>
    <submittedName>
        <fullName evidence="2">Uncharacterized protein</fullName>
    </submittedName>
</protein>
<keyword evidence="3" id="KW-1185">Reference proteome</keyword>
<proteinExistence type="predicted"/>
<organism evidence="2 3">
    <name type="scientific">Paenibacillus rigui</name>
    <dbReference type="NCBI Taxonomy" id="554312"/>
    <lineage>
        <taxon>Bacteria</taxon>
        <taxon>Bacillati</taxon>
        <taxon>Bacillota</taxon>
        <taxon>Bacilli</taxon>
        <taxon>Bacillales</taxon>
        <taxon>Paenibacillaceae</taxon>
        <taxon>Paenibacillus</taxon>
    </lineage>
</organism>
<dbReference type="RefSeq" id="WP_094015060.1">
    <property type="nucleotide sequence ID" value="NZ_NMQW01000017.1"/>
</dbReference>
<reference evidence="2 3" key="1">
    <citation type="submission" date="2017-07" db="EMBL/GenBank/DDBJ databases">
        <title>Genome sequencing and assembly of Paenibacillus rigui.</title>
        <authorList>
            <person name="Mayilraj S."/>
        </authorList>
    </citation>
    <scope>NUCLEOTIDE SEQUENCE [LARGE SCALE GENOMIC DNA]</scope>
    <source>
        <strain evidence="2 3">JCM 16352</strain>
    </source>
</reference>
<evidence type="ECO:0000313" key="2">
    <source>
        <dbReference type="EMBL" id="OXM85910.1"/>
    </source>
</evidence>
<comment type="caution">
    <text evidence="2">The sequence shown here is derived from an EMBL/GenBank/DDBJ whole genome shotgun (WGS) entry which is preliminary data.</text>
</comment>
<feature type="region of interest" description="Disordered" evidence="1">
    <location>
        <begin position="1"/>
        <end position="20"/>
    </location>
</feature>
<dbReference type="AlphaFoldDB" id="A0A229UR89"/>
<dbReference type="OrthoDB" id="2679120at2"/>